<evidence type="ECO:0000259" key="3">
    <source>
        <dbReference type="PROSITE" id="PS51462"/>
    </source>
</evidence>
<evidence type="ECO:0000256" key="2">
    <source>
        <dbReference type="ARBA" id="ARBA00022801"/>
    </source>
</evidence>
<name>A0ABT8F4C6_9BACT</name>
<feature type="domain" description="Nudix hydrolase" evidence="3">
    <location>
        <begin position="12"/>
        <end position="148"/>
    </location>
</feature>
<comment type="cofactor">
    <cofactor evidence="1">
        <name>Mg(2+)</name>
        <dbReference type="ChEBI" id="CHEBI:18420"/>
    </cofactor>
</comment>
<dbReference type="EMBL" id="JAUHJS010000003">
    <property type="protein sequence ID" value="MDN4165307.1"/>
    <property type="molecule type" value="Genomic_DNA"/>
</dbReference>
<dbReference type="Pfam" id="PF00293">
    <property type="entry name" value="NUDIX"/>
    <property type="match status" value="1"/>
</dbReference>
<keyword evidence="5" id="KW-1185">Reference proteome</keyword>
<dbReference type="SUPFAM" id="SSF55811">
    <property type="entry name" value="Nudix"/>
    <property type="match status" value="1"/>
</dbReference>
<dbReference type="EC" id="3.6.-.-" evidence="4"/>
<sequence length="159" mass="18421">MQTKINQIFGKKLRTRIVGLLFRDDGLLLINHQGLHPSNVYWAPPGGSQHFGESAIECLQREFKEETHLEVAVKEFLFVHEYRSEHLHAMELFFRVEETGGSLQLGSDPELPAHEQMLSELRLFSADELNSIPNEQKHQMFRAIHSYPDLLARKGYFAY</sequence>
<evidence type="ECO:0000313" key="4">
    <source>
        <dbReference type="EMBL" id="MDN4165307.1"/>
    </source>
</evidence>
<gene>
    <name evidence="4" type="ORF">QWY31_07330</name>
</gene>
<dbReference type="PROSITE" id="PS51462">
    <property type="entry name" value="NUDIX"/>
    <property type="match status" value="1"/>
</dbReference>
<reference evidence="4" key="1">
    <citation type="submission" date="2023-06" db="EMBL/GenBank/DDBJ databases">
        <title>Cytophagales bacterium Strain LB-30, isolated from soil.</title>
        <authorList>
            <person name="Liu B."/>
        </authorList>
    </citation>
    <scope>NUCLEOTIDE SEQUENCE</scope>
    <source>
        <strain evidence="4">LB-30</strain>
    </source>
</reference>
<organism evidence="4 5">
    <name type="scientific">Shiella aurantiaca</name>
    <dbReference type="NCBI Taxonomy" id="3058365"/>
    <lineage>
        <taxon>Bacteria</taxon>
        <taxon>Pseudomonadati</taxon>
        <taxon>Bacteroidota</taxon>
        <taxon>Cytophagia</taxon>
        <taxon>Cytophagales</taxon>
        <taxon>Shiellaceae</taxon>
        <taxon>Shiella</taxon>
    </lineage>
</organism>
<dbReference type="Gene3D" id="3.90.79.10">
    <property type="entry name" value="Nucleoside Triphosphate Pyrophosphohydrolase"/>
    <property type="match status" value="1"/>
</dbReference>
<dbReference type="Proteomes" id="UP001168552">
    <property type="component" value="Unassembled WGS sequence"/>
</dbReference>
<dbReference type="PROSITE" id="PS00893">
    <property type="entry name" value="NUDIX_BOX"/>
    <property type="match status" value="1"/>
</dbReference>
<dbReference type="PANTHER" id="PTHR43046">
    <property type="entry name" value="GDP-MANNOSE MANNOSYL HYDROLASE"/>
    <property type="match status" value="1"/>
</dbReference>
<dbReference type="InterPro" id="IPR000086">
    <property type="entry name" value="NUDIX_hydrolase_dom"/>
</dbReference>
<dbReference type="InterPro" id="IPR020084">
    <property type="entry name" value="NUDIX_hydrolase_CS"/>
</dbReference>
<proteinExistence type="predicted"/>
<accession>A0ABT8F4C6</accession>
<dbReference type="GO" id="GO:0016787">
    <property type="term" value="F:hydrolase activity"/>
    <property type="evidence" value="ECO:0007669"/>
    <property type="project" value="UniProtKB-KW"/>
</dbReference>
<dbReference type="RefSeq" id="WP_320003832.1">
    <property type="nucleotide sequence ID" value="NZ_JAUHJS010000003.1"/>
</dbReference>
<evidence type="ECO:0000256" key="1">
    <source>
        <dbReference type="ARBA" id="ARBA00001946"/>
    </source>
</evidence>
<evidence type="ECO:0000313" key="5">
    <source>
        <dbReference type="Proteomes" id="UP001168552"/>
    </source>
</evidence>
<keyword evidence="2 4" id="KW-0378">Hydrolase</keyword>
<dbReference type="PANTHER" id="PTHR43046:SF14">
    <property type="entry name" value="MUTT_NUDIX FAMILY PROTEIN"/>
    <property type="match status" value="1"/>
</dbReference>
<dbReference type="InterPro" id="IPR015797">
    <property type="entry name" value="NUDIX_hydrolase-like_dom_sf"/>
</dbReference>
<comment type="caution">
    <text evidence="4">The sequence shown here is derived from an EMBL/GenBank/DDBJ whole genome shotgun (WGS) entry which is preliminary data.</text>
</comment>
<protein>
    <submittedName>
        <fullName evidence="4">NUDIX hydrolase</fullName>
        <ecNumber evidence="4">3.6.-.-</ecNumber>
    </submittedName>
</protein>